<gene>
    <name evidence="5" type="ORF">LTR69_008516</name>
</gene>
<evidence type="ECO:0000256" key="3">
    <source>
        <dbReference type="SAM" id="MobiDB-lite"/>
    </source>
</evidence>
<name>A0ABR0J2K4_9EURO</name>
<evidence type="ECO:0000256" key="1">
    <source>
        <dbReference type="ARBA" id="ARBA00004123"/>
    </source>
</evidence>
<accession>A0ABR0J2K4</accession>
<feature type="region of interest" description="Disordered" evidence="3">
    <location>
        <begin position="563"/>
        <end position="595"/>
    </location>
</feature>
<dbReference type="InterPro" id="IPR050613">
    <property type="entry name" value="Sec_Metabolite_Reg"/>
</dbReference>
<sequence>MREIVLVRGKPTMATLPDEDDNASLARENSKLRERVTELELALLMTSQGRAGLTSADAGIDKPTVLKSSRTALYDEVGTVLDDWDLGVTKNPQWQNVASGKDAEYFLELFRCLPSTRSSTLIVQFSLEKLGWIHCALRVDQFLAEHEAFQNDLEFGTLQVLENHGWMAIYFSVLTVGLFFMSDEEAMSLNLQTAKGDTNPVAVRQAWYRSALRQLELSDVMGSPQSHTVQVAAILTLCNSHFGESFRGFSLQSLATNTARALRMHCLATESSYPQSLEQYEQWSTQPGRELGRRLWWTLVICDWLAGLRRPSLIQLDSFDCTLTAGNFDHHVTLGGSKVSDGTIVVSPLFDHIEMAKLARLVHDYVQLGKKTSATLCQFLRQLDELEQSFILKLSNLSASPAEAGSEPVWLSGQRSHFLCSINFVRLIFCRILLEPRLSRLPAAWSEIRTHGMAAASKVVDGLTVNPVYQMMWVFGSATIAAGAFLCLDLLIVGRPRAPSEIQEQRLMVERCISNLLLHEHKTAICREGPRALRRLLDLQARLQNEPMTQEDVIHSILSMGRDSEDMAPDTQEDQALPSWLPPAGVETGLGSGVGGDSAPTSISAVLPGLIYGYEAEPSSIDWDVDEAMIDMIDGNSHELTENSLC</sequence>
<dbReference type="CDD" id="cd12148">
    <property type="entry name" value="fungal_TF_MHR"/>
    <property type="match status" value="1"/>
</dbReference>
<dbReference type="InterPro" id="IPR007219">
    <property type="entry name" value="XnlR_reg_dom"/>
</dbReference>
<dbReference type="PANTHER" id="PTHR31001">
    <property type="entry name" value="UNCHARACTERIZED TRANSCRIPTIONAL REGULATORY PROTEIN"/>
    <property type="match status" value="1"/>
</dbReference>
<evidence type="ECO:0000313" key="5">
    <source>
        <dbReference type="EMBL" id="KAK5054948.1"/>
    </source>
</evidence>
<evidence type="ECO:0000259" key="4">
    <source>
        <dbReference type="Pfam" id="PF04082"/>
    </source>
</evidence>
<protein>
    <recommendedName>
        <fullName evidence="4">Xylanolytic transcriptional activator regulatory domain-containing protein</fullName>
    </recommendedName>
</protein>
<keyword evidence="2" id="KW-0539">Nucleus</keyword>
<evidence type="ECO:0000313" key="6">
    <source>
        <dbReference type="Proteomes" id="UP001345691"/>
    </source>
</evidence>
<comment type="subcellular location">
    <subcellularLocation>
        <location evidence="1">Nucleus</location>
    </subcellularLocation>
</comment>
<dbReference type="EMBL" id="JAVRRF010000021">
    <property type="protein sequence ID" value="KAK5054948.1"/>
    <property type="molecule type" value="Genomic_DNA"/>
</dbReference>
<reference evidence="5 6" key="1">
    <citation type="submission" date="2023-08" db="EMBL/GenBank/DDBJ databases">
        <title>Black Yeasts Isolated from many extreme environments.</title>
        <authorList>
            <person name="Coleine C."/>
            <person name="Stajich J.E."/>
            <person name="Selbmann L."/>
        </authorList>
    </citation>
    <scope>NUCLEOTIDE SEQUENCE [LARGE SCALE GENOMIC DNA]</scope>
    <source>
        <strain evidence="5 6">CCFEE 6328</strain>
    </source>
</reference>
<feature type="domain" description="Xylanolytic transcriptional activator regulatory" evidence="4">
    <location>
        <begin position="168"/>
        <end position="375"/>
    </location>
</feature>
<keyword evidence="6" id="KW-1185">Reference proteome</keyword>
<comment type="caution">
    <text evidence="5">The sequence shown here is derived from an EMBL/GenBank/DDBJ whole genome shotgun (WGS) entry which is preliminary data.</text>
</comment>
<proteinExistence type="predicted"/>
<dbReference type="PANTHER" id="PTHR31001:SF90">
    <property type="entry name" value="CENTROMERE DNA-BINDING PROTEIN COMPLEX CBF3 SUBUNIT B"/>
    <property type="match status" value="1"/>
</dbReference>
<dbReference type="Proteomes" id="UP001345691">
    <property type="component" value="Unassembled WGS sequence"/>
</dbReference>
<dbReference type="Pfam" id="PF04082">
    <property type="entry name" value="Fungal_trans"/>
    <property type="match status" value="1"/>
</dbReference>
<organism evidence="5 6">
    <name type="scientific">Exophiala sideris</name>
    <dbReference type="NCBI Taxonomy" id="1016849"/>
    <lineage>
        <taxon>Eukaryota</taxon>
        <taxon>Fungi</taxon>
        <taxon>Dikarya</taxon>
        <taxon>Ascomycota</taxon>
        <taxon>Pezizomycotina</taxon>
        <taxon>Eurotiomycetes</taxon>
        <taxon>Chaetothyriomycetidae</taxon>
        <taxon>Chaetothyriales</taxon>
        <taxon>Herpotrichiellaceae</taxon>
        <taxon>Exophiala</taxon>
    </lineage>
</organism>
<evidence type="ECO:0000256" key="2">
    <source>
        <dbReference type="ARBA" id="ARBA00023242"/>
    </source>
</evidence>